<dbReference type="PROSITE" id="PS50878">
    <property type="entry name" value="RT_POL"/>
    <property type="match status" value="1"/>
</dbReference>
<reference evidence="3" key="1">
    <citation type="submission" date="2022-10" db="EMBL/GenBank/DDBJ databases">
        <title>Completed Genome Sequence of two octocoral isolated bacterium, Endozoicomonas euniceicola EF212T and Endozoicomonas gorgoniicola PS125T.</title>
        <authorList>
            <person name="Chiou Y.-J."/>
            <person name="Chen Y.-H."/>
        </authorList>
    </citation>
    <scope>NUCLEOTIDE SEQUENCE</scope>
    <source>
        <strain evidence="3">EF212</strain>
    </source>
</reference>
<keyword evidence="3" id="KW-0808">Transferase</keyword>
<keyword evidence="3" id="KW-0695">RNA-directed DNA polymerase</keyword>
<dbReference type="EMBL" id="CP103300">
    <property type="protein sequence ID" value="UYM16240.1"/>
    <property type="molecule type" value="Genomic_DNA"/>
</dbReference>
<feature type="domain" description="Reverse transcriptase" evidence="2">
    <location>
        <begin position="39"/>
        <end position="333"/>
    </location>
</feature>
<sequence length="466" mass="54320">MSIPPNNSNQFHFTKRTYLHFDLPVNEDVAASLACSPERVSKHSFYPFLKYEKTINRVKRDAKTGKLVKNPKVRTISYASHRDSAVYSFYNHLLGERYERMIARDGLGNAVQAFRKTGKNNVLLAKEAFDTIRGMGECVAIGLDIKGFFDNIDHGVLKDKWCQLLEVDQLPADHYAVYKSITRYSYVDRKKLYQCLDIHPYKPRKDRPYRLCSSEEFRKRVRGEKLIQTHKGYKGLPQGATISGLLSNIYLMDFDRVMANAVKSFGGHYFRYCDDMLFIVPPKEEKHIHALAVQEIARLRLNINSKKEEVRHFLPVDGGLKSEKPLQFLGFLFDGQSVLLRSSSLSNYTRRVNRAIKRAGYFRNKFNWERLSREEDRRSLYRRKLYEKYSYLGTVNKTYLAYAYGAANIMDSDAIRKQLKPLWNRLQGRIDDESGLRSVLWMFKKTGFRRNPELTQAEFESILSSL</sequence>
<protein>
    <submittedName>
        <fullName evidence="3">Reverse transcriptase/maturase family protein</fullName>
    </submittedName>
</protein>
<keyword evidence="4" id="KW-1185">Reference proteome</keyword>
<evidence type="ECO:0000313" key="3">
    <source>
        <dbReference type="EMBL" id="UYM16240.1"/>
    </source>
</evidence>
<comment type="similarity">
    <text evidence="1">Belongs to the bacterial reverse transcriptase family.</text>
</comment>
<organism evidence="3 4">
    <name type="scientific">Endozoicomonas euniceicola</name>
    <dbReference type="NCBI Taxonomy" id="1234143"/>
    <lineage>
        <taxon>Bacteria</taxon>
        <taxon>Pseudomonadati</taxon>
        <taxon>Pseudomonadota</taxon>
        <taxon>Gammaproteobacteria</taxon>
        <taxon>Oceanospirillales</taxon>
        <taxon>Endozoicomonadaceae</taxon>
        <taxon>Endozoicomonas</taxon>
    </lineage>
</organism>
<dbReference type="NCBIfam" id="NF041746">
    <property type="entry name" value="Drt2"/>
    <property type="match status" value="1"/>
</dbReference>
<dbReference type="CDD" id="cd01651">
    <property type="entry name" value="RT_G2_intron"/>
    <property type="match status" value="1"/>
</dbReference>
<dbReference type="Pfam" id="PF00078">
    <property type="entry name" value="RVT_1"/>
    <property type="match status" value="1"/>
</dbReference>
<dbReference type="InterPro" id="IPR000477">
    <property type="entry name" value="RT_dom"/>
</dbReference>
<dbReference type="InterPro" id="IPR051083">
    <property type="entry name" value="GrpII_Intron_Splice-Mob/Def"/>
</dbReference>
<evidence type="ECO:0000256" key="1">
    <source>
        <dbReference type="ARBA" id="ARBA00034120"/>
    </source>
</evidence>
<dbReference type="SUPFAM" id="SSF56672">
    <property type="entry name" value="DNA/RNA polymerases"/>
    <property type="match status" value="1"/>
</dbReference>
<keyword evidence="3" id="KW-0548">Nucleotidyltransferase</keyword>
<name>A0ABY6GTX5_9GAMM</name>
<evidence type="ECO:0000313" key="4">
    <source>
        <dbReference type="Proteomes" id="UP001163255"/>
    </source>
</evidence>
<dbReference type="PANTHER" id="PTHR34047">
    <property type="entry name" value="NUCLEAR INTRON MATURASE 1, MITOCHONDRIAL-RELATED"/>
    <property type="match status" value="1"/>
</dbReference>
<evidence type="ECO:0000259" key="2">
    <source>
        <dbReference type="PROSITE" id="PS50878"/>
    </source>
</evidence>
<gene>
    <name evidence="3" type="ORF">NX720_26160</name>
</gene>
<dbReference type="InterPro" id="IPR043502">
    <property type="entry name" value="DNA/RNA_pol_sf"/>
</dbReference>
<accession>A0ABY6GTX5</accession>
<dbReference type="PANTHER" id="PTHR34047:SF8">
    <property type="entry name" value="PROTEIN YKFC"/>
    <property type="match status" value="1"/>
</dbReference>
<dbReference type="RefSeq" id="WP_262598545.1">
    <property type="nucleotide sequence ID" value="NZ_CP103300.1"/>
</dbReference>
<dbReference type="GO" id="GO:0003964">
    <property type="term" value="F:RNA-directed DNA polymerase activity"/>
    <property type="evidence" value="ECO:0007669"/>
    <property type="project" value="UniProtKB-KW"/>
</dbReference>
<dbReference type="Proteomes" id="UP001163255">
    <property type="component" value="Chromosome"/>
</dbReference>
<proteinExistence type="inferred from homology"/>